<sequence length="614" mass="68429">MGQGTGRDLEQGVWADSTCLTMLTRRTRPGDECDGCPASDPDPATDDVTQGKFLHSAGPHLLPCQFLHLQPFSLVRSTGCILGHFSEAPGLKMFGVIGWTFAELRQCWLFFGNHMLTLPWACHVGFLGVNKHLLGCYEVALSSVNAKELKFFKPSVFALKCARMGNTEKAFVQLFLLHSCFTKTQTPTGPTWSAMYLEYPFTLFDFCSWLYNEEGVCTPGRVLTLRLAGRSLMKSSDIDQDLFTDSYCKVCSAQLISESQRVAHYEVLLFPLDLSPAGNPVGFLCLLNLSLLISEVPSRDANTSEIESRKHASKVRLYYMLHPRDGGCPAKRLRSENSCVRWELALFPTEKKTGMKSFDSGQTATLITGNDADLVDKNKCCTLCNMSFTSAVVADSHYQGKIHAKRLKLLLGEKTPLKTTATPLSSLKPPRVDTAPVTPSPYQRRDSDRYCGLCAAWFNNPLMAQQHYDGKKHKKNAARVALLEQLGTTLDMGELREKLVFPRVKALLHHTSIVPVWQSLFFNCNQFCECRPVSYEEKICMASLMTEAKKLAQKSGTFRKGPRSLTLFLADGDGDPYKIQPLADSVDTLFFCLENIEKLCIECVEFGPDKGECT</sequence>
<gene>
    <name evidence="1" type="ORF">MJG53_018991</name>
</gene>
<dbReference type="Proteomes" id="UP001057279">
    <property type="component" value="Linkage Group LG25"/>
</dbReference>
<reference evidence="1" key="1">
    <citation type="submission" date="2022-03" db="EMBL/GenBank/DDBJ databases">
        <title>Genomic analyses of argali, domestic sheep and their hybrids provide insights into chromosomal evolution, heterosis and genetic basis of agronomic traits.</title>
        <authorList>
            <person name="Li M."/>
        </authorList>
    </citation>
    <scope>NUCLEOTIDE SEQUENCE</scope>
    <source>
        <strain evidence="1">F1 hybrid</strain>
    </source>
</reference>
<evidence type="ECO:0000313" key="1">
    <source>
        <dbReference type="EMBL" id="KAI4557037.1"/>
    </source>
</evidence>
<evidence type="ECO:0000313" key="2">
    <source>
        <dbReference type="Proteomes" id="UP001057279"/>
    </source>
</evidence>
<protein>
    <submittedName>
        <fullName evidence="1">Uncharacterized protein</fullName>
    </submittedName>
</protein>
<name>A0ACB9U4D9_9CETA</name>
<accession>A0ACB9U4D9</accession>
<proteinExistence type="predicted"/>
<dbReference type="EMBL" id="CM043050">
    <property type="protein sequence ID" value="KAI4557037.1"/>
    <property type="molecule type" value="Genomic_DNA"/>
</dbReference>
<comment type="caution">
    <text evidence="1">The sequence shown here is derived from an EMBL/GenBank/DDBJ whole genome shotgun (WGS) entry which is preliminary data.</text>
</comment>
<organism evidence="1 2">
    <name type="scientific">Ovis ammon polii x Ovis aries</name>
    <dbReference type="NCBI Taxonomy" id="2918886"/>
    <lineage>
        <taxon>Eukaryota</taxon>
        <taxon>Metazoa</taxon>
        <taxon>Chordata</taxon>
        <taxon>Craniata</taxon>
        <taxon>Vertebrata</taxon>
        <taxon>Euteleostomi</taxon>
        <taxon>Mammalia</taxon>
        <taxon>Eutheria</taxon>
        <taxon>Laurasiatheria</taxon>
        <taxon>Artiodactyla</taxon>
        <taxon>Ruminantia</taxon>
        <taxon>Pecora</taxon>
        <taxon>Bovidae</taxon>
        <taxon>Caprinae</taxon>
        <taxon>Ovis</taxon>
    </lineage>
</organism>
<keyword evidence="2" id="KW-1185">Reference proteome</keyword>